<dbReference type="GO" id="GO:0032259">
    <property type="term" value="P:methylation"/>
    <property type="evidence" value="ECO:0007669"/>
    <property type="project" value="UniProtKB-KW"/>
</dbReference>
<feature type="coiled-coil region" evidence="7">
    <location>
        <begin position="699"/>
        <end position="793"/>
    </location>
</feature>
<dbReference type="InterPro" id="IPR029016">
    <property type="entry name" value="GAF-like_dom_sf"/>
</dbReference>
<dbReference type="Gene3D" id="3.30.565.10">
    <property type="entry name" value="Histidine kinase-like ATPase, C-terminal domain"/>
    <property type="match status" value="1"/>
</dbReference>
<dbReference type="EMBL" id="ANOG01000875">
    <property type="protein sequence ID" value="EMI17016.1"/>
    <property type="molecule type" value="Genomic_DNA"/>
</dbReference>
<feature type="active site" evidence="6">
    <location>
        <position position="40"/>
    </location>
</feature>
<dbReference type="Gene3D" id="3.30.450.20">
    <property type="entry name" value="PAS domain"/>
    <property type="match status" value="3"/>
</dbReference>
<feature type="region of interest" description="Disordered" evidence="8">
    <location>
        <begin position="1"/>
        <end position="32"/>
    </location>
</feature>
<keyword evidence="7" id="KW-0175">Coiled coil</keyword>
<organism evidence="14 15">
    <name type="scientific">Rhodopirellula maiorica SM1</name>
    <dbReference type="NCBI Taxonomy" id="1265738"/>
    <lineage>
        <taxon>Bacteria</taxon>
        <taxon>Pseudomonadati</taxon>
        <taxon>Planctomycetota</taxon>
        <taxon>Planctomycetia</taxon>
        <taxon>Pirellulales</taxon>
        <taxon>Pirellulaceae</taxon>
        <taxon>Novipirellula</taxon>
    </lineage>
</organism>
<name>M5RD66_9BACT</name>
<feature type="domain" description="CheR-type methyltransferase" evidence="13">
    <location>
        <begin position="245"/>
        <end position="532"/>
    </location>
</feature>
<dbReference type="SUPFAM" id="SSF52738">
    <property type="entry name" value="Methylesterase CheB, C-terminal domain"/>
    <property type="match status" value="1"/>
</dbReference>
<feature type="domain" description="PAS" evidence="10">
    <location>
        <begin position="907"/>
        <end position="949"/>
    </location>
</feature>
<dbReference type="Gene3D" id="1.20.5.1930">
    <property type="match status" value="1"/>
</dbReference>
<dbReference type="Pfam" id="PF13596">
    <property type="entry name" value="PAS_10"/>
    <property type="match status" value="1"/>
</dbReference>
<dbReference type="PROSITE" id="PS50113">
    <property type="entry name" value="PAC"/>
    <property type="match status" value="2"/>
</dbReference>
<dbReference type="NCBIfam" id="TIGR00229">
    <property type="entry name" value="sensory_box"/>
    <property type="match status" value="2"/>
</dbReference>
<dbReference type="InterPro" id="IPR001610">
    <property type="entry name" value="PAC"/>
</dbReference>
<evidence type="ECO:0000256" key="6">
    <source>
        <dbReference type="PROSITE-ProRule" id="PRU00050"/>
    </source>
</evidence>
<evidence type="ECO:0000256" key="5">
    <source>
        <dbReference type="ARBA" id="ARBA00022691"/>
    </source>
</evidence>
<sequence length="1559" mass="176026">MDMGNIRPNAPSSSEQQIDSLDGEPENQKEGFPIVGIGASAGGLDSLRRLLEALPDQPDVAIVVVQHLARDKPSLAAELLANYTSMPVRQVDDAMIVELGCVYVIPPSHFLEIEQGRLKLLAMHEPRTAPIVVDHFFRSLAKDQHSRAVAVLLSGTGSDGTLGIKAIAEAGGLVIAQDPNTAEYDGMPTSAIKTGMVDQVLSPPEIAVALTRFSLHPYVRQSQTVVPVLASEIHTDDGEASSTQISKQTFDDVISLLRKRAHHDFRDYKESTLLRRLRRRMCLRQIVQTTHYLSYLENHSDEIAALSKDLLISVTDFFRDTQAWKELAKRVIPKIVASKSAKSDSEDRNALSHQIRVWIPGCATGEEPYTVAMLFLDEMSRQQKDCELHVFASDIDKDALAFARRGLYPPSIQADVPPQQMQRYFVVEGDGDHYRVSKTLRDSVLFAEQNLIADPPFSQLDLICCRNVLIYLKPETQNKLMGLFHYALHERGYLMLGSAETVGRDDDLFSTIHKRYRIFQRIGSVRHDRVEFPIAKGQSQRTFPAPLPLQRHERKVAQLIQKRLFDIVAPCAILIDRHWKILYINGDVNQFLQHAPGVPTEDLLSKLRSDLKPRLRDAVRKSFAEKHTVQLDCRLDHDGNAIDVAIEIRLLADAMDHDAFALISFQVSDNPSSPEQQVDSQTDHDVIKLGGDFVGVSTRDERESTIHHLENELRLVKDELQSSLEQFEIAHEEYKASNEEVVSVNEELQSTNEELETSKEELQSLNEELSTVNQELALKIDELEIKHADLENLISATQIPTICLDNNLAIRWFTPAAQALIRIRSSDQGRPIGDLADDFLDGDLSAECAQVLRQLQPLENEVSCRDGRVFIRRLLPYRADDKKNGGVVVTMVDITARKKREEELRSSEAQLRHALRVDGIGVLFFDANGTLLNCNDWFLERTGYTRDEIQSHSLQQLNLDLPPEWFHVASENYDELEKTGHFVPYEKEFRCKNGSLLWMLVSGHSREDGTIVAHSIDIGERKRMEAKLSATEQKLRLASNAADLGWYSYNVENQDLSWSNELRNITGITPDEPVTCDRIAEMIYEDDRERYLAHLSDILARCDDNGYRAEFRVVSTQNELCWIEDRGKVIYSLIDGKRIAQFAVGMWIDIDERKNAEENIREMNRTLGEQVLQRTEFLDILQSITRAANESKTIENAMRAALQRIASYDGWVIGHLWRRCSDDTGQMESAGLWHVRDDANERLPQLRNFRERRSQKRFTRGEGMIGLVMHTGEPHWVEDASLDPAYHAISDFGFRAACAFPITVDGETVAIMEFISDQVVPRSDRFFEILPDIGIQLGHLIARKRLEEVVSEMAVIEQQRIGRELHDGIAQQLTGGALIAESLRRNLPSEMESQLENVKQLGEILKETHKDVRRLSDGLLKSSIDSVDLLAGLQGLCSETKRRFGIPCEINAQNFDESYISNDAVAFVVYQIACEAVHNVVKHAQATRISIEISTTEEFCVTIHDDGIGMAEPQRKARTNGLNIMRYRAESVGGELLIDSVPSEGTSVTFTIPRRSCQS</sequence>
<dbReference type="SMART" id="SM00086">
    <property type="entry name" value="PAC"/>
    <property type="match status" value="3"/>
</dbReference>
<dbReference type="PROSITE" id="PS50109">
    <property type="entry name" value="HIS_KIN"/>
    <property type="match status" value="1"/>
</dbReference>
<keyword evidence="6" id="KW-0145">Chemotaxis</keyword>
<dbReference type="PANTHER" id="PTHR24422:SF27">
    <property type="entry name" value="PROTEIN-GLUTAMATE O-METHYLTRANSFERASE"/>
    <property type="match status" value="1"/>
</dbReference>
<dbReference type="Gene3D" id="3.40.50.180">
    <property type="entry name" value="Methylesterase CheB, C-terminal domain"/>
    <property type="match status" value="1"/>
</dbReference>
<evidence type="ECO:0000313" key="15">
    <source>
        <dbReference type="Proteomes" id="UP000011991"/>
    </source>
</evidence>
<keyword evidence="15" id="KW-1185">Reference proteome</keyword>
<evidence type="ECO:0000256" key="7">
    <source>
        <dbReference type="SAM" id="Coils"/>
    </source>
</evidence>
<evidence type="ECO:0000259" key="13">
    <source>
        <dbReference type="PROSITE" id="PS50123"/>
    </source>
</evidence>
<dbReference type="GO" id="GO:0000155">
    <property type="term" value="F:phosphorelay sensor kinase activity"/>
    <property type="evidence" value="ECO:0007669"/>
    <property type="project" value="InterPro"/>
</dbReference>
<feature type="domain" description="PAC" evidence="11">
    <location>
        <begin position="856"/>
        <end position="906"/>
    </location>
</feature>
<dbReference type="EC" id="2.1.1.80" evidence="2"/>
<feature type="domain" description="Histidine kinase" evidence="9">
    <location>
        <begin position="1360"/>
        <end position="1556"/>
    </location>
</feature>
<dbReference type="Gene3D" id="3.30.450.40">
    <property type="match status" value="1"/>
</dbReference>
<dbReference type="InterPro" id="IPR022642">
    <property type="entry name" value="CheR_C"/>
</dbReference>
<protein>
    <recommendedName>
        <fullName evidence="2">protein-glutamate O-methyltransferase</fullName>
        <ecNumber evidence="2">2.1.1.80</ecNumber>
    </recommendedName>
</protein>
<feature type="active site" evidence="6">
    <location>
        <position position="159"/>
    </location>
</feature>
<dbReference type="InterPro" id="IPR035965">
    <property type="entry name" value="PAS-like_dom_sf"/>
</dbReference>
<dbReference type="GO" id="GO:0008983">
    <property type="term" value="F:protein-glutamate O-methyltransferase activity"/>
    <property type="evidence" value="ECO:0007669"/>
    <property type="project" value="UniProtKB-EC"/>
</dbReference>
<comment type="catalytic activity">
    <reaction evidence="1">
        <text>L-glutamyl-[protein] + S-adenosyl-L-methionine = [protein]-L-glutamate 5-O-methyl ester + S-adenosyl-L-homocysteine</text>
        <dbReference type="Rhea" id="RHEA:24452"/>
        <dbReference type="Rhea" id="RHEA-COMP:10208"/>
        <dbReference type="Rhea" id="RHEA-COMP:10311"/>
        <dbReference type="ChEBI" id="CHEBI:29973"/>
        <dbReference type="ChEBI" id="CHEBI:57856"/>
        <dbReference type="ChEBI" id="CHEBI:59789"/>
        <dbReference type="ChEBI" id="CHEBI:82795"/>
        <dbReference type="EC" id="2.1.1.80"/>
    </reaction>
</comment>
<dbReference type="Gene3D" id="1.10.155.10">
    <property type="entry name" value="Chemotaxis receptor methyltransferase CheR, N-terminal domain"/>
    <property type="match status" value="1"/>
</dbReference>
<feature type="domain" description="PAC" evidence="11">
    <location>
        <begin position="1107"/>
        <end position="1162"/>
    </location>
</feature>
<dbReference type="GO" id="GO:0000156">
    <property type="term" value="F:phosphorelay response regulator activity"/>
    <property type="evidence" value="ECO:0007669"/>
    <property type="project" value="InterPro"/>
</dbReference>
<reference evidence="14 15" key="1">
    <citation type="journal article" date="2013" name="Mar. Genomics">
        <title>Expression of sulfatases in Rhodopirellula baltica and the diversity of sulfatases in the genus Rhodopirellula.</title>
        <authorList>
            <person name="Wegner C.E."/>
            <person name="Richter-Heitmann T."/>
            <person name="Klindworth A."/>
            <person name="Klockow C."/>
            <person name="Richter M."/>
            <person name="Achstetter T."/>
            <person name="Glockner F.O."/>
            <person name="Harder J."/>
        </authorList>
    </citation>
    <scope>NUCLEOTIDE SEQUENCE [LARGE SCALE GENOMIC DNA]</scope>
    <source>
        <strain evidence="14 15">SM1</strain>
    </source>
</reference>
<dbReference type="InterPro" id="IPR035909">
    <property type="entry name" value="CheB_C"/>
</dbReference>
<evidence type="ECO:0000313" key="14">
    <source>
        <dbReference type="EMBL" id="EMI17016.1"/>
    </source>
</evidence>
<dbReference type="SUPFAM" id="SSF55785">
    <property type="entry name" value="PYP-like sensor domain (PAS domain)"/>
    <property type="match status" value="3"/>
</dbReference>
<dbReference type="InterPro" id="IPR003594">
    <property type="entry name" value="HATPase_dom"/>
</dbReference>
<dbReference type="Pfam" id="PF08447">
    <property type="entry name" value="PAS_3"/>
    <property type="match status" value="1"/>
</dbReference>
<dbReference type="SMART" id="SM00138">
    <property type="entry name" value="MeTrc"/>
    <property type="match status" value="1"/>
</dbReference>
<dbReference type="CDD" id="cd16434">
    <property type="entry name" value="CheB-CheR_fusion"/>
    <property type="match status" value="1"/>
</dbReference>
<dbReference type="InterPro" id="IPR029063">
    <property type="entry name" value="SAM-dependent_MTases_sf"/>
</dbReference>
<dbReference type="Proteomes" id="UP000011991">
    <property type="component" value="Unassembled WGS sequence"/>
</dbReference>
<dbReference type="InterPro" id="IPR022641">
    <property type="entry name" value="CheR_N"/>
</dbReference>
<evidence type="ECO:0000259" key="9">
    <source>
        <dbReference type="PROSITE" id="PS50109"/>
    </source>
</evidence>
<dbReference type="InterPro" id="IPR000014">
    <property type="entry name" value="PAS"/>
</dbReference>
<evidence type="ECO:0000256" key="3">
    <source>
        <dbReference type="ARBA" id="ARBA00022603"/>
    </source>
</evidence>
<dbReference type="InterPro" id="IPR011712">
    <property type="entry name" value="Sig_transdc_His_kin_sub3_dim/P"/>
</dbReference>
<feature type="domain" description="PAS" evidence="10">
    <location>
        <begin position="1031"/>
        <end position="1102"/>
    </location>
</feature>
<evidence type="ECO:0000256" key="2">
    <source>
        <dbReference type="ARBA" id="ARBA00012534"/>
    </source>
</evidence>
<dbReference type="InterPro" id="IPR003018">
    <property type="entry name" value="GAF"/>
</dbReference>
<accession>M5RD66</accession>
<comment type="caution">
    <text evidence="14">The sequence shown here is derived from an EMBL/GenBank/DDBJ whole genome shotgun (WGS) entry which is preliminary data.</text>
</comment>
<dbReference type="SMART" id="SM00387">
    <property type="entry name" value="HATPase_c"/>
    <property type="match status" value="1"/>
</dbReference>
<dbReference type="PROSITE" id="PS50112">
    <property type="entry name" value="PAS"/>
    <property type="match status" value="2"/>
</dbReference>
<keyword evidence="14" id="KW-0418">Kinase</keyword>
<dbReference type="PATRIC" id="fig|1265738.3.peg.6048"/>
<proteinExistence type="predicted"/>
<dbReference type="Pfam" id="PF03705">
    <property type="entry name" value="CheR_N"/>
    <property type="match status" value="1"/>
</dbReference>
<evidence type="ECO:0000256" key="8">
    <source>
        <dbReference type="SAM" id="MobiDB-lite"/>
    </source>
</evidence>
<evidence type="ECO:0000256" key="1">
    <source>
        <dbReference type="ARBA" id="ARBA00001541"/>
    </source>
</evidence>
<dbReference type="SUPFAM" id="SSF53335">
    <property type="entry name" value="S-adenosyl-L-methionine-dependent methyltransferases"/>
    <property type="match status" value="1"/>
</dbReference>
<dbReference type="SMART" id="SM00091">
    <property type="entry name" value="PAS"/>
    <property type="match status" value="4"/>
</dbReference>
<dbReference type="InterPro" id="IPR000700">
    <property type="entry name" value="PAS-assoc_C"/>
</dbReference>
<dbReference type="InterPro" id="IPR000780">
    <property type="entry name" value="CheR_MeTrfase"/>
</dbReference>
<dbReference type="GO" id="GO:0016020">
    <property type="term" value="C:membrane"/>
    <property type="evidence" value="ECO:0007669"/>
    <property type="project" value="InterPro"/>
</dbReference>
<dbReference type="SUPFAM" id="SSF47757">
    <property type="entry name" value="Chemotaxis receptor methyltransferase CheR, N-terminal domain"/>
    <property type="match status" value="1"/>
</dbReference>
<dbReference type="InterPro" id="IPR000673">
    <property type="entry name" value="Sig_transdc_resp-reg_Me-estase"/>
</dbReference>
<dbReference type="Pfam" id="PF01339">
    <property type="entry name" value="CheB_methylest"/>
    <property type="match status" value="1"/>
</dbReference>
<dbReference type="PROSITE" id="PS50122">
    <property type="entry name" value="CHEB"/>
    <property type="match status" value="1"/>
</dbReference>
<dbReference type="Pfam" id="PF01739">
    <property type="entry name" value="CheR"/>
    <property type="match status" value="1"/>
</dbReference>
<feature type="compositionally biased region" description="Polar residues" evidence="8">
    <location>
        <begin position="10"/>
        <end position="19"/>
    </location>
</feature>
<keyword evidence="5" id="KW-0949">S-adenosyl-L-methionine</keyword>
<evidence type="ECO:0000259" key="10">
    <source>
        <dbReference type="PROSITE" id="PS50112"/>
    </source>
</evidence>
<keyword evidence="6" id="KW-0378">Hydrolase</keyword>
<dbReference type="PROSITE" id="PS50123">
    <property type="entry name" value="CHER"/>
    <property type="match status" value="1"/>
</dbReference>
<dbReference type="Pfam" id="PF07730">
    <property type="entry name" value="HisKA_3"/>
    <property type="match status" value="1"/>
</dbReference>
<gene>
    <name evidence="14" type="ORF">RMSM_06060</name>
</gene>
<dbReference type="InterPro" id="IPR050903">
    <property type="entry name" value="Bact_Chemotaxis_MeTrfase"/>
</dbReference>
<dbReference type="SMART" id="SM00065">
    <property type="entry name" value="GAF"/>
    <property type="match status" value="1"/>
</dbReference>
<feature type="domain" description="CheB-type methylesterase" evidence="12">
    <location>
        <begin position="28"/>
        <end position="211"/>
    </location>
</feature>
<dbReference type="GO" id="GO:0008984">
    <property type="term" value="F:protein-glutamate methylesterase activity"/>
    <property type="evidence" value="ECO:0007669"/>
    <property type="project" value="InterPro"/>
</dbReference>
<dbReference type="InterPro" id="IPR013655">
    <property type="entry name" value="PAS_fold_3"/>
</dbReference>
<evidence type="ECO:0000259" key="11">
    <source>
        <dbReference type="PROSITE" id="PS50113"/>
    </source>
</evidence>
<dbReference type="Pfam" id="PF13426">
    <property type="entry name" value="PAS_9"/>
    <property type="match status" value="1"/>
</dbReference>
<dbReference type="SUPFAM" id="SSF55781">
    <property type="entry name" value="GAF domain-like"/>
    <property type="match status" value="1"/>
</dbReference>
<dbReference type="PANTHER" id="PTHR24422">
    <property type="entry name" value="CHEMOTAXIS PROTEIN METHYLTRANSFERASE"/>
    <property type="match status" value="1"/>
</dbReference>
<dbReference type="InterPro" id="IPR005467">
    <property type="entry name" value="His_kinase_dom"/>
</dbReference>
<dbReference type="Gene3D" id="3.40.50.150">
    <property type="entry name" value="Vaccinia Virus protein VP39"/>
    <property type="match status" value="1"/>
</dbReference>
<dbReference type="GO" id="GO:0046983">
    <property type="term" value="F:protein dimerization activity"/>
    <property type="evidence" value="ECO:0007669"/>
    <property type="project" value="InterPro"/>
</dbReference>
<dbReference type="SUPFAM" id="SSF55874">
    <property type="entry name" value="ATPase domain of HSP90 chaperone/DNA topoisomerase II/histidine kinase"/>
    <property type="match status" value="1"/>
</dbReference>
<evidence type="ECO:0000256" key="4">
    <source>
        <dbReference type="ARBA" id="ARBA00022679"/>
    </source>
</evidence>
<dbReference type="Pfam" id="PF02518">
    <property type="entry name" value="HATPase_c"/>
    <property type="match status" value="1"/>
</dbReference>
<dbReference type="InterPro" id="IPR036804">
    <property type="entry name" value="CheR_N_sf"/>
</dbReference>
<keyword evidence="4" id="KW-0808">Transferase</keyword>
<dbReference type="GO" id="GO:0005737">
    <property type="term" value="C:cytoplasm"/>
    <property type="evidence" value="ECO:0007669"/>
    <property type="project" value="InterPro"/>
</dbReference>
<keyword evidence="3" id="KW-0489">Methyltransferase</keyword>
<dbReference type="GO" id="GO:0006935">
    <property type="term" value="P:chemotaxis"/>
    <property type="evidence" value="ECO:0007669"/>
    <property type="project" value="UniProtKB-UniRule"/>
</dbReference>
<dbReference type="PRINTS" id="PR00996">
    <property type="entry name" value="CHERMTFRASE"/>
</dbReference>
<dbReference type="CDD" id="cd00130">
    <property type="entry name" value="PAS"/>
    <property type="match status" value="1"/>
</dbReference>
<evidence type="ECO:0000259" key="12">
    <source>
        <dbReference type="PROSITE" id="PS50122"/>
    </source>
</evidence>
<dbReference type="Pfam" id="PF01590">
    <property type="entry name" value="GAF"/>
    <property type="match status" value="1"/>
</dbReference>
<dbReference type="CDD" id="cd16917">
    <property type="entry name" value="HATPase_UhpB-NarQ-NarX-like"/>
    <property type="match status" value="1"/>
</dbReference>
<feature type="active site" evidence="6">
    <location>
        <position position="67"/>
    </location>
</feature>
<dbReference type="InterPro" id="IPR036890">
    <property type="entry name" value="HATPase_C_sf"/>
</dbReference>